<sequence length="331" mass="37923">MKFYFSQIGRLFELIKAGKIRALLLYGPDKGYIEKICKHLVKSLNMLQTSIEYTDLNISSVEILLNSPNFFGQKELIKIRSIGNSLDKNLKTILSSDYIHFPVFIGEEITSSGSIRKFFETEEYLAAVACYHDDEAKIERIILGKVEKTNKVISKEAITYLKAHLKGDHDLICSEINKLIYFVHDAREITLNDVLKVISSEITANGSDLAMYFSKKDYSNFLQELEILKKQNINEVLIIRALIRHYLNLYIVLSKVKNGERLELAIKSLSPPIFYQYINDFTKIANSLSLTECFETLKLLQQAEVDYKLNPAGFDLLQKVIYVMPAFTGMT</sequence>
<evidence type="ECO:0000256" key="5">
    <source>
        <dbReference type="ARBA" id="ARBA00022932"/>
    </source>
</evidence>
<dbReference type="InterPro" id="IPR027417">
    <property type="entry name" value="P-loop_NTPase"/>
</dbReference>
<evidence type="ECO:0000256" key="2">
    <source>
        <dbReference type="ARBA" id="ARBA00022679"/>
    </source>
</evidence>
<dbReference type="SUPFAM" id="SSF52540">
    <property type="entry name" value="P-loop containing nucleoside triphosphate hydrolases"/>
    <property type="match status" value="1"/>
</dbReference>
<dbReference type="PANTHER" id="PTHR34388:SF1">
    <property type="entry name" value="DNA POLYMERASE III SUBUNIT DELTA"/>
    <property type="match status" value="1"/>
</dbReference>
<evidence type="ECO:0000313" key="9">
    <source>
        <dbReference type="Proteomes" id="UP001628124"/>
    </source>
</evidence>
<dbReference type="RefSeq" id="WP_412708586.1">
    <property type="nucleotide sequence ID" value="NZ_BAABMM010000041.1"/>
</dbReference>
<dbReference type="Gene3D" id="1.20.272.10">
    <property type="match status" value="1"/>
</dbReference>
<dbReference type="SUPFAM" id="SSF48019">
    <property type="entry name" value="post-AAA+ oligomerization domain-like"/>
    <property type="match status" value="1"/>
</dbReference>
<protein>
    <recommendedName>
        <fullName evidence="1">DNA-directed DNA polymerase</fullName>
        <ecNumber evidence="1">2.7.7.7</ecNumber>
    </recommendedName>
</protein>
<keyword evidence="2" id="KW-0808">Transferase</keyword>
<reference evidence="8 9" key="1">
    <citation type="journal article" date="2024" name="Microbiol. Immunol.">
        <title>Discovery of a novel spotted fever group Rickettsia, 'Candidatus Rickettsia kedanie,' in unfed larval chigger mites, Leptotrombidium scutellare.</title>
        <authorList>
            <person name="Ogawa M."/>
            <person name="Matsutani M."/>
            <person name="Katayama T."/>
            <person name="Takada N."/>
            <person name="Noda S."/>
            <person name="Takahashi M."/>
            <person name="Kageyama D."/>
            <person name="Hanaoka N."/>
            <person name="Ebihara H."/>
        </authorList>
    </citation>
    <scope>NUCLEOTIDE SEQUENCE [LARGE SCALE GENOMIC DNA]</scope>
    <source>
        <strain evidence="8 9">KNCP2-13</strain>
    </source>
</reference>
<evidence type="ECO:0000256" key="7">
    <source>
        <dbReference type="ARBA" id="ARBA00049244"/>
    </source>
</evidence>
<evidence type="ECO:0000313" key="8">
    <source>
        <dbReference type="EMBL" id="GAA5252981.1"/>
    </source>
</evidence>
<dbReference type="Gene3D" id="1.10.8.60">
    <property type="match status" value="1"/>
</dbReference>
<proteinExistence type="inferred from homology"/>
<keyword evidence="9" id="KW-1185">Reference proteome</keyword>
<dbReference type="NCBIfam" id="NF005134">
    <property type="entry name" value="PRK06585.1-1"/>
    <property type="match status" value="1"/>
</dbReference>
<dbReference type="EC" id="2.7.7.7" evidence="1"/>
<comment type="caution">
    <text evidence="8">The sequence shown here is derived from an EMBL/GenBank/DDBJ whole genome shotgun (WGS) entry which is preliminary data.</text>
</comment>
<dbReference type="PANTHER" id="PTHR34388">
    <property type="entry name" value="DNA POLYMERASE III SUBUNIT DELTA"/>
    <property type="match status" value="1"/>
</dbReference>
<gene>
    <name evidence="8" type="ORF">KNCP2_12690</name>
</gene>
<dbReference type="InterPro" id="IPR005790">
    <property type="entry name" value="DNA_polIII_delta"/>
</dbReference>
<keyword evidence="4" id="KW-0235">DNA replication</keyword>
<keyword evidence="5" id="KW-0239">DNA-directed DNA polymerase</keyword>
<keyword evidence="3" id="KW-0548">Nucleotidyltransferase</keyword>
<comment type="similarity">
    <text evidence="6">Belongs to the DNA polymerase HolA subunit family.</text>
</comment>
<evidence type="ECO:0000256" key="6">
    <source>
        <dbReference type="ARBA" id="ARBA00034754"/>
    </source>
</evidence>
<dbReference type="NCBIfam" id="TIGR01128">
    <property type="entry name" value="holA"/>
    <property type="match status" value="1"/>
</dbReference>
<dbReference type="InterPro" id="IPR008921">
    <property type="entry name" value="DNA_pol3_clamp-load_cplx_C"/>
</dbReference>
<comment type="catalytic activity">
    <reaction evidence="7">
        <text>DNA(n) + a 2'-deoxyribonucleoside 5'-triphosphate = DNA(n+1) + diphosphate</text>
        <dbReference type="Rhea" id="RHEA:22508"/>
        <dbReference type="Rhea" id="RHEA-COMP:17339"/>
        <dbReference type="Rhea" id="RHEA-COMP:17340"/>
        <dbReference type="ChEBI" id="CHEBI:33019"/>
        <dbReference type="ChEBI" id="CHEBI:61560"/>
        <dbReference type="ChEBI" id="CHEBI:173112"/>
        <dbReference type="EC" id="2.7.7.7"/>
    </reaction>
</comment>
<evidence type="ECO:0000256" key="1">
    <source>
        <dbReference type="ARBA" id="ARBA00012417"/>
    </source>
</evidence>
<evidence type="ECO:0000256" key="3">
    <source>
        <dbReference type="ARBA" id="ARBA00022695"/>
    </source>
</evidence>
<dbReference type="EMBL" id="BAABMM010000041">
    <property type="protein sequence ID" value="GAA5252981.1"/>
    <property type="molecule type" value="Genomic_DNA"/>
</dbReference>
<name>A0ABP9TVV4_9RICK</name>
<accession>A0ABP9TVV4</accession>
<evidence type="ECO:0000256" key="4">
    <source>
        <dbReference type="ARBA" id="ARBA00022705"/>
    </source>
</evidence>
<organism evidence="8 9">
    <name type="scientific">Candidatus Rickettsia kedanie</name>
    <dbReference type="NCBI Taxonomy" id="3115352"/>
    <lineage>
        <taxon>Bacteria</taxon>
        <taxon>Pseudomonadati</taxon>
        <taxon>Pseudomonadota</taxon>
        <taxon>Alphaproteobacteria</taxon>
        <taxon>Rickettsiales</taxon>
        <taxon>Rickettsiaceae</taxon>
        <taxon>Rickettsieae</taxon>
        <taxon>Rickettsia</taxon>
        <taxon>spotted fever group</taxon>
    </lineage>
</organism>
<dbReference type="Proteomes" id="UP001628124">
    <property type="component" value="Unassembled WGS sequence"/>
</dbReference>